<evidence type="ECO:0000313" key="3">
    <source>
        <dbReference type="EMBL" id="THZ84470.1"/>
    </source>
</evidence>
<dbReference type="PANTHER" id="PTHR10642:SF31">
    <property type="entry name" value="RIBONUCLEASE H1"/>
    <property type="match status" value="1"/>
</dbReference>
<dbReference type="Proteomes" id="UP000310039">
    <property type="component" value="Unassembled WGS sequence"/>
</dbReference>
<dbReference type="AlphaFoldDB" id="A0A4S9XX72"/>
<gene>
    <name evidence="3" type="ORF">D6C84_04037</name>
</gene>
<dbReference type="InterPro" id="IPR012337">
    <property type="entry name" value="RNaseH-like_sf"/>
</dbReference>
<name>A0A4S9XX72_AURPU</name>
<proteinExistence type="inferred from homology"/>
<dbReference type="Pfam" id="PF00075">
    <property type="entry name" value="RNase_H"/>
    <property type="match status" value="1"/>
</dbReference>
<evidence type="ECO:0000256" key="1">
    <source>
        <dbReference type="ARBA" id="ARBA00005300"/>
    </source>
</evidence>
<dbReference type="InterPro" id="IPR002156">
    <property type="entry name" value="RNaseH_domain"/>
</dbReference>
<dbReference type="GO" id="GO:0003676">
    <property type="term" value="F:nucleic acid binding"/>
    <property type="evidence" value="ECO:0007669"/>
    <property type="project" value="InterPro"/>
</dbReference>
<sequence>MLRPTVSLSCPQIYTSSVLSDRGDHLCTYPLLTATMGFPDTPVELANGKLVCQDHGLQICHQCCCDYTFIDDSSEQVSSDEEVPPSSSGEDCKSEVLSRAEPATQVLTGAAAKFIPSGQSSQYCEECSLTWMSVFPADVPMVFDELCPTHDSLPGSRADQRTIFVNIDGACPGNGTTHAIGGLGVSFGPSSIYNISELIHRNPRKPPTSQQAELKAAIRALEVIREKYLPIRRVSLSSAMNVCPCYEKCWARGFPFRVVLVTDSAYLFDCMTSHLLIWRWDPKNRLYSNKKSGKVIMNSKHIRGVVEEVERLAGSGVQVLWHKVRRELNGEADRLAKAGAKMTGDSGYLDEQGGISDGALALGMFSLGLDPPM</sequence>
<dbReference type="SUPFAM" id="SSF53098">
    <property type="entry name" value="Ribonuclease H-like"/>
    <property type="match status" value="1"/>
</dbReference>
<comment type="similarity">
    <text evidence="1">Belongs to the RNase H family.</text>
</comment>
<organism evidence="3 4">
    <name type="scientific">Aureobasidium pullulans</name>
    <name type="common">Black yeast</name>
    <name type="synonym">Pullularia pullulans</name>
    <dbReference type="NCBI Taxonomy" id="5580"/>
    <lineage>
        <taxon>Eukaryota</taxon>
        <taxon>Fungi</taxon>
        <taxon>Dikarya</taxon>
        <taxon>Ascomycota</taxon>
        <taxon>Pezizomycotina</taxon>
        <taxon>Dothideomycetes</taxon>
        <taxon>Dothideomycetidae</taxon>
        <taxon>Dothideales</taxon>
        <taxon>Saccotheciaceae</taxon>
        <taxon>Aureobasidium</taxon>
    </lineage>
</organism>
<dbReference type="InterPro" id="IPR050092">
    <property type="entry name" value="RNase_H"/>
</dbReference>
<dbReference type="PROSITE" id="PS50879">
    <property type="entry name" value="RNASE_H_1"/>
    <property type="match status" value="1"/>
</dbReference>
<dbReference type="PANTHER" id="PTHR10642">
    <property type="entry name" value="RIBONUCLEASE H1"/>
    <property type="match status" value="1"/>
</dbReference>
<evidence type="ECO:0000313" key="4">
    <source>
        <dbReference type="Proteomes" id="UP000310039"/>
    </source>
</evidence>
<dbReference type="EMBL" id="QZBT01000044">
    <property type="protein sequence ID" value="THZ84470.1"/>
    <property type="molecule type" value="Genomic_DNA"/>
</dbReference>
<accession>A0A4S9XX72</accession>
<dbReference type="Gene3D" id="3.30.420.10">
    <property type="entry name" value="Ribonuclease H-like superfamily/Ribonuclease H"/>
    <property type="match status" value="1"/>
</dbReference>
<dbReference type="GO" id="GO:0043137">
    <property type="term" value="P:DNA replication, removal of RNA primer"/>
    <property type="evidence" value="ECO:0007669"/>
    <property type="project" value="TreeGrafter"/>
</dbReference>
<evidence type="ECO:0000259" key="2">
    <source>
        <dbReference type="PROSITE" id="PS50879"/>
    </source>
</evidence>
<protein>
    <recommendedName>
        <fullName evidence="2">RNase H type-1 domain-containing protein</fullName>
    </recommendedName>
</protein>
<comment type="caution">
    <text evidence="3">The sequence shown here is derived from an EMBL/GenBank/DDBJ whole genome shotgun (WGS) entry which is preliminary data.</text>
</comment>
<dbReference type="GO" id="GO:0004523">
    <property type="term" value="F:RNA-DNA hybrid ribonuclease activity"/>
    <property type="evidence" value="ECO:0007669"/>
    <property type="project" value="InterPro"/>
</dbReference>
<feature type="domain" description="RNase H type-1" evidence="2">
    <location>
        <begin position="159"/>
        <end position="341"/>
    </location>
</feature>
<reference evidence="3 4" key="1">
    <citation type="submission" date="2018-10" db="EMBL/GenBank/DDBJ databases">
        <title>Fifty Aureobasidium pullulans genomes reveal a recombining polyextremotolerant generalist.</title>
        <authorList>
            <person name="Gostincar C."/>
            <person name="Turk M."/>
            <person name="Zajc J."/>
            <person name="Gunde-Cimerman N."/>
        </authorList>
    </citation>
    <scope>NUCLEOTIDE SEQUENCE [LARGE SCALE GENOMIC DNA]</scope>
    <source>
        <strain evidence="3 4">EXF-3403</strain>
    </source>
</reference>
<dbReference type="InterPro" id="IPR036397">
    <property type="entry name" value="RNaseH_sf"/>
</dbReference>